<dbReference type="Pfam" id="PF08299">
    <property type="entry name" value="Bac_DnaA_C"/>
    <property type="match status" value="1"/>
</dbReference>
<dbReference type="GO" id="GO:0006275">
    <property type="term" value="P:regulation of DNA replication"/>
    <property type="evidence" value="ECO:0007669"/>
    <property type="project" value="InterPro"/>
</dbReference>
<sequence length="139" mass="15529">MLSGSRSHDHGRRKRRMRTLIPVEKLVDGASFMFGMLPEVITGRSRQARIFRARSSVALAARVAGYSYPQIGLQLGRDHKVIMNACDRAEEFYRKDPLFKRRCDMLIGMARNFQEAANDNDPAKENGSAAAGNECAAII</sequence>
<accession>A0A2W5KVZ3</accession>
<gene>
    <name evidence="2" type="ORF">DI569_12890</name>
</gene>
<feature type="domain" description="Chromosomal replication initiator DnaA C-terminal" evidence="1">
    <location>
        <begin position="22"/>
        <end position="89"/>
    </location>
</feature>
<dbReference type="SMART" id="SM00760">
    <property type="entry name" value="Bac_DnaA_C"/>
    <property type="match status" value="1"/>
</dbReference>
<protein>
    <recommendedName>
        <fullName evidence="1">Chromosomal replication initiator DnaA C-terminal domain-containing protein</fullName>
    </recommendedName>
</protein>
<dbReference type="Proteomes" id="UP000248597">
    <property type="component" value="Unassembled WGS sequence"/>
</dbReference>
<comment type="caution">
    <text evidence="2">The sequence shown here is derived from an EMBL/GenBank/DDBJ whole genome shotgun (WGS) entry which is preliminary data.</text>
</comment>
<evidence type="ECO:0000313" key="3">
    <source>
        <dbReference type="Proteomes" id="UP000248597"/>
    </source>
</evidence>
<dbReference type="EMBL" id="QFPJ01000035">
    <property type="protein sequence ID" value="PZQ21182.1"/>
    <property type="molecule type" value="Genomic_DNA"/>
</dbReference>
<dbReference type="GO" id="GO:0043565">
    <property type="term" value="F:sequence-specific DNA binding"/>
    <property type="evidence" value="ECO:0007669"/>
    <property type="project" value="InterPro"/>
</dbReference>
<name>A0A2W5KVZ3_SPHMC</name>
<evidence type="ECO:0000313" key="2">
    <source>
        <dbReference type="EMBL" id="PZQ21182.1"/>
    </source>
</evidence>
<dbReference type="InterPro" id="IPR013159">
    <property type="entry name" value="DnaA_C"/>
</dbReference>
<dbReference type="SUPFAM" id="SSF48295">
    <property type="entry name" value="TrpR-like"/>
    <property type="match status" value="1"/>
</dbReference>
<organism evidence="2 3">
    <name type="scientific">Sphingopyxis macrogoltabida</name>
    <name type="common">Sphingomonas macrogoltabidus</name>
    <dbReference type="NCBI Taxonomy" id="33050"/>
    <lineage>
        <taxon>Bacteria</taxon>
        <taxon>Pseudomonadati</taxon>
        <taxon>Pseudomonadota</taxon>
        <taxon>Alphaproteobacteria</taxon>
        <taxon>Sphingomonadales</taxon>
        <taxon>Sphingomonadaceae</taxon>
        <taxon>Sphingopyxis</taxon>
    </lineage>
</organism>
<dbReference type="GO" id="GO:0006270">
    <property type="term" value="P:DNA replication initiation"/>
    <property type="evidence" value="ECO:0007669"/>
    <property type="project" value="InterPro"/>
</dbReference>
<dbReference type="GO" id="GO:0005524">
    <property type="term" value="F:ATP binding"/>
    <property type="evidence" value="ECO:0007669"/>
    <property type="project" value="InterPro"/>
</dbReference>
<evidence type="ECO:0000259" key="1">
    <source>
        <dbReference type="SMART" id="SM00760"/>
    </source>
</evidence>
<dbReference type="Gene3D" id="1.10.1750.10">
    <property type="match status" value="1"/>
</dbReference>
<dbReference type="InterPro" id="IPR010921">
    <property type="entry name" value="Trp_repressor/repl_initiator"/>
</dbReference>
<proteinExistence type="predicted"/>
<dbReference type="AlphaFoldDB" id="A0A2W5KVZ3"/>
<reference evidence="2 3" key="1">
    <citation type="submission" date="2017-08" db="EMBL/GenBank/DDBJ databases">
        <title>Infants hospitalized years apart are colonized by the same room-sourced microbial strains.</title>
        <authorList>
            <person name="Brooks B."/>
            <person name="Olm M.R."/>
            <person name="Firek B.A."/>
            <person name="Baker R."/>
            <person name="Thomas B.C."/>
            <person name="Morowitz M.J."/>
            <person name="Banfield J.F."/>
        </authorList>
    </citation>
    <scope>NUCLEOTIDE SEQUENCE [LARGE SCALE GENOMIC DNA]</scope>
    <source>
        <strain evidence="2">S2_005_003_R2_47</strain>
    </source>
</reference>